<feature type="signal peptide" evidence="2">
    <location>
        <begin position="1"/>
        <end position="21"/>
    </location>
</feature>
<evidence type="ECO:0000313" key="4">
    <source>
        <dbReference type="EMBL" id="PIC46237.1"/>
    </source>
</evidence>
<feature type="compositionally biased region" description="Low complexity" evidence="1">
    <location>
        <begin position="365"/>
        <end position="444"/>
    </location>
</feature>
<evidence type="ECO:0000256" key="2">
    <source>
        <dbReference type="SAM" id="SignalP"/>
    </source>
</evidence>
<proteinExistence type="predicted"/>
<sequence length="602" mass="67378">MSVSTIRAISILLLLASYTIADLPSCARAKCVHCAVDFIDRMCPTACAGCKGQHQSVLPVTNVQRPPQPPPAFNNQPQFAQSVNTRQISNEGGPQIQRPQVPQQPQQQNFQQQQQQFQPQVQTQQPQQQQQQQQPLLNIPLQPHAQPVQFAAPVYQGNQIPYPQNQVQTATLAPLVEPPKVASFDPMLSRQPADLAQPLPEYQNGQIAYPQQQAQQAPQFPQQQQGFGLPQAQQQGYGQQVDNIFNQPNPFQLPQAPQQQNLFGAPATSGAQAQQPAAFNPFQPFLQQTNAALDPFNLFNLNANPLAAQQQGISTLQTQQQQYGQVQHQGNYNQNYNQQPQQVQQPAQPAQPQPQQQQYNFNQQYQQFQQPQQPQQQQYNQNQQQQRPQQPYQQPQQQQFGQQPQQQQYQNQNFNQQPQQPQQPQLPVAPQVQQTQQPQQALPQSSASVDSRPVNFEKYVDPGKGTPLAPPPQAQCPRQPGWQPCITKDTANDRFRNCCSRLGEGCAPLCNYDATLATMQLAVLTGRCPLSKVGDVMICASGYQDASQCCEAYGVFEPGYEHCRPYCNPSAGLPEGGLLTEKYKCLVKLSHIQQCFFVSQKP</sequence>
<feature type="region of interest" description="Disordered" evidence="1">
    <location>
        <begin position="89"/>
        <end position="134"/>
    </location>
</feature>
<protein>
    <recommendedName>
        <fullName evidence="3">Domain of unknown function DB domain-containing protein</fullName>
    </recommendedName>
</protein>
<evidence type="ECO:0000313" key="5">
    <source>
        <dbReference type="Proteomes" id="UP000230233"/>
    </source>
</evidence>
<gene>
    <name evidence="4" type="primary">Cni-pqn-32</name>
    <name evidence="4" type="synonym">Cnig_chr_II.g5993</name>
    <name evidence="4" type="ORF">B9Z55_005993</name>
</gene>
<feature type="region of interest" description="Disordered" evidence="1">
    <location>
        <begin position="365"/>
        <end position="479"/>
    </location>
</feature>
<feature type="region of interest" description="Disordered" evidence="1">
    <location>
        <begin position="210"/>
        <end position="274"/>
    </location>
</feature>
<reference evidence="5" key="1">
    <citation type="submission" date="2017-10" db="EMBL/GenBank/DDBJ databases">
        <title>Rapid genome shrinkage in a self-fertile nematode reveals novel sperm competition proteins.</title>
        <authorList>
            <person name="Yin D."/>
            <person name="Schwarz E.M."/>
            <person name="Thomas C.G."/>
            <person name="Felde R.L."/>
            <person name="Korf I.F."/>
            <person name="Cutter A.D."/>
            <person name="Schartner C.M."/>
            <person name="Ralston E.J."/>
            <person name="Meyer B.J."/>
            <person name="Haag E.S."/>
        </authorList>
    </citation>
    <scope>NUCLEOTIDE SEQUENCE [LARGE SCALE GENOMIC DNA]</scope>
    <source>
        <strain evidence="5">JU1422</strain>
    </source>
</reference>
<dbReference type="STRING" id="1611254.A0A2G5V3B3"/>
<dbReference type="Proteomes" id="UP000230233">
    <property type="component" value="Chromosome II"/>
</dbReference>
<feature type="compositionally biased region" description="Low complexity" evidence="1">
    <location>
        <begin position="210"/>
        <end position="240"/>
    </location>
</feature>
<evidence type="ECO:0000259" key="3">
    <source>
        <dbReference type="Pfam" id="PF01682"/>
    </source>
</evidence>
<dbReference type="OrthoDB" id="5912719at2759"/>
<keyword evidence="2" id="KW-0732">Signal</keyword>
<keyword evidence="5" id="KW-1185">Reference proteome</keyword>
<dbReference type="EMBL" id="PDUG01000002">
    <property type="protein sequence ID" value="PIC46237.1"/>
    <property type="molecule type" value="Genomic_DNA"/>
</dbReference>
<accession>A0A2G5V3B3</accession>
<dbReference type="PANTHER" id="PTHR21679">
    <property type="entry name" value="DOMAIN OF UNKNOWN FUNCTION DB DOMAIN-CONTAINING PROTEIN-RELATED"/>
    <property type="match status" value="1"/>
</dbReference>
<organism evidence="4 5">
    <name type="scientific">Caenorhabditis nigoni</name>
    <dbReference type="NCBI Taxonomy" id="1611254"/>
    <lineage>
        <taxon>Eukaryota</taxon>
        <taxon>Metazoa</taxon>
        <taxon>Ecdysozoa</taxon>
        <taxon>Nematoda</taxon>
        <taxon>Chromadorea</taxon>
        <taxon>Rhabditida</taxon>
        <taxon>Rhabditina</taxon>
        <taxon>Rhabditomorpha</taxon>
        <taxon>Rhabditoidea</taxon>
        <taxon>Rhabditidae</taxon>
        <taxon>Peloderinae</taxon>
        <taxon>Caenorhabditis</taxon>
    </lineage>
</organism>
<feature type="chain" id="PRO_5013929254" description="Domain of unknown function DB domain-containing protein" evidence="2">
    <location>
        <begin position="22"/>
        <end position="602"/>
    </location>
</feature>
<dbReference type="AlphaFoldDB" id="A0A2G5V3B3"/>
<dbReference type="InterPro" id="IPR002602">
    <property type="entry name" value="DB"/>
</dbReference>
<feature type="compositionally biased region" description="Polar residues" evidence="1">
    <location>
        <begin position="241"/>
        <end position="262"/>
    </location>
</feature>
<dbReference type="PANTHER" id="PTHR21679:SF6">
    <property type="entry name" value="DOMAIN OF UNKNOWN FUNCTION DB DOMAIN-CONTAINING PROTEIN"/>
    <property type="match status" value="1"/>
</dbReference>
<evidence type="ECO:0000256" key="1">
    <source>
        <dbReference type="SAM" id="MobiDB-lite"/>
    </source>
</evidence>
<name>A0A2G5V3B3_9PELO</name>
<feature type="domain" description="Domain of unknown function DB" evidence="3">
    <location>
        <begin position="498"/>
        <end position="596"/>
    </location>
</feature>
<comment type="caution">
    <text evidence="4">The sequence shown here is derived from an EMBL/GenBank/DDBJ whole genome shotgun (WGS) entry which is preliminary data.</text>
</comment>
<dbReference type="Pfam" id="PF01682">
    <property type="entry name" value="DB"/>
    <property type="match status" value="1"/>
</dbReference>
<feature type="compositionally biased region" description="Low complexity" evidence="1">
    <location>
        <begin position="94"/>
        <end position="134"/>
    </location>
</feature>